<accession>A0A345PME1</accession>
<organism evidence="1 2">
    <name type="scientific">Oceanobacillus zhaokaii</name>
    <dbReference type="NCBI Taxonomy" id="2052660"/>
    <lineage>
        <taxon>Bacteria</taxon>
        <taxon>Bacillati</taxon>
        <taxon>Bacillota</taxon>
        <taxon>Bacilli</taxon>
        <taxon>Bacillales</taxon>
        <taxon>Bacillaceae</taxon>
        <taxon>Oceanobacillus</taxon>
    </lineage>
</organism>
<protein>
    <submittedName>
        <fullName evidence="1">Iron-sulfur cluster biosynthesis protein</fullName>
    </submittedName>
</protein>
<dbReference type="SUPFAM" id="SSF89360">
    <property type="entry name" value="HesB-like domain"/>
    <property type="match status" value="1"/>
</dbReference>
<proteinExistence type="predicted"/>
<sequence>MKIKVSDNAHKWFKEEVGVETGRAVRFYGKIYGSTEVHDNFSVAIQVTEPSSDLLGEITIDGITYFAEKADDWFFSGYDFEVDYDESTDDVKYHFISQKS</sequence>
<dbReference type="AlphaFoldDB" id="A0A345PME1"/>
<dbReference type="Proteomes" id="UP000253908">
    <property type="component" value="Chromosome"/>
</dbReference>
<name>A0A345PME1_9BACI</name>
<evidence type="ECO:0000313" key="2">
    <source>
        <dbReference type="Proteomes" id="UP000253908"/>
    </source>
</evidence>
<reference evidence="2" key="1">
    <citation type="submission" date="2017-11" db="EMBL/GenBank/DDBJ databases">
        <authorList>
            <person name="Zhu W."/>
        </authorList>
    </citation>
    <scope>NUCLEOTIDE SEQUENCE [LARGE SCALE GENOMIC DNA]</scope>
    <source>
        <strain evidence="2">160</strain>
    </source>
</reference>
<gene>
    <name evidence="1" type="ORF">CUC15_12820</name>
</gene>
<dbReference type="KEGG" id="ocn:CUC15_12820"/>
<evidence type="ECO:0000313" key="1">
    <source>
        <dbReference type="EMBL" id="AXI11171.1"/>
    </source>
</evidence>
<dbReference type="OrthoDB" id="1645729at2"/>
<dbReference type="InterPro" id="IPR035903">
    <property type="entry name" value="HesB-like_dom_sf"/>
</dbReference>
<keyword evidence="2" id="KW-1185">Reference proteome</keyword>
<dbReference type="EMBL" id="CP024848">
    <property type="protein sequence ID" value="AXI11171.1"/>
    <property type="molecule type" value="Genomic_DNA"/>
</dbReference>